<reference evidence="4" key="1">
    <citation type="submission" date="2014-02" db="EMBL/GenBank/DDBJ databases">
        <title>Expanding our view of genomic diversity in Candidatus Accumulibacter clades.</title>
        <authorList>
            <person name="Skennerton C.T."/>
            <person name="Barr J.J."/>
            <person name="Slater F.R."/>
            <person name="Bond P.L."/>
            <person name="Tyson G.W."/>
        </authorList>
    </citation>
    <scope>NUCLEOTIDE SEQUENCE [LARGE SCALE GENOMIC DNA]</scope>
</reference>
<comment type="caution">
    <text evidence="4">The sequence shown here is derived from an EMBL/GenBank/DDBJ whole genome shotgun (WGS) entry which is preliminary data.</text>
</comment>
<dbReference type="InterPro" id="IPR001434">
    <property type="entry name" value="OmcB-like_DUF11"/>
</dbReference>
<feature type="compositionally biased region" description="Low complexity" evidence="1">
    <location>
        <begin position="449"/>
        <end position="461"/>
    </location>
</feature>
<proteinExistence type="predicted"/>
<evidence type="ECO:0000313" key="5">
    <source>
        <dbReference type="Proteomes" id="UP000021315"/>
    </source>
</evidence>
<dbReference type="Gene3D" id="2.60.120.200">
    <property type="match status" value="1"/>
</dbReference>
<evidence type="ECO:0000256" key="1">
    <source>
        <dbReference type="SAM" id="MobiDB-lite"/>
    </source>
</evidence>
<evidence type="ECO:0000259" key="3">
    <source>
        <dbReference type="Pfam" id="PF20419"/>
    </source>
</evidence>
<evidence type="ECO:0000313" key="4">
    <source>
        <dbReference type="EMBL" id="KFB74959.1"/>
    </source>
</evidence>
<accession>A0A080MCQ3</accession>
<protein>
    <submittedName>
        <fullName evidence="4">Uncharacterized protein</fullName>
    </submittedName>
</protein>
<dbReference type="SUPFAM" id="SSF49899">
    <property type="entry name" value="Concanavalin A-like lectins/glucanases"/>
    <property type="match status" value="1"/>
</dbReference>
<dbReference type="InterPro" id="IPR013320">
    <property type="entry name" value="ConA-like_dom_sf"/>
</dbReference>
<keyword evidence="5" id="KW-1185">Reference proteome</keyword>
<name>A0A080MCQ3_9PROT</name>
<organism evidence="4 5">
    <name type="scientific">Candidatus Accumulibacter cognatus</name>
    <dbReference type="NCBI Taxonomy" id="2954383"/>
    <lineage>
        <taxon>Bacteria</taxon>
        <taxon>Pseudomonadati</taxon>
        <taxon>Pseudomonadota</taxon>
        <taxon>Betaproteobacteria</taxon>
        <taxon>Candidatus Accumulibacter</taxon>
    </lineage>
</organism>
<dbReference type="EMBL" id="JDST02000112">
    <property type="protein sequence ID" value="KFB74959.1"/>
    <property type="molecule type" value="Genomic_DNA"/>
</dbReference>
<evidence type="ECO:0000259" key="2">
    <source>
        <dbReference type="Pfam" id="PF01345"/>
    </source>
</evidence>
<sequence>MWSRVRVTRHDSRQDTTSLRQRSDPCSATRALLTLLMWFCACSTEAAIVYVDASSGLNPAIPTDGTAAALVIPKPAGVTPGMALIASIAARPQQQNPPGVPQGVVWTPPPGWNLMTSTNQPGGGLLTLPQGMTLLTYYRIAGTSEPNSYTWTFVNNYLNQGGSAVGGILAFSGVDTSASPIDVWSQRLTASGLTHGTTSITTTVANTMLVSSISYLSGSSFANPTGIAGMTERLDVRAPAVESDIGTTLQMATAPWAAIGATGATEAVAAGNADTGVGHLMALKPSLRDLNLAMSRSSPLVPSGTASYTLTVTNIGSLSEPGPLSIVDTLPTGVTYASLSGAGWSCSVAAQVLTCTNAGALAAGASATPLVINVSVAASANGVLVNTATVSGTGGDGNLANNTATDTYVLLPNPYTYYPLDETAGANIFTDTSGNGRHASQLGSATTTGNPPGSGAAISGSPGTCGVASIPSGTSAIGINTAIDVNNIGNAGTIAFWYRSNAKWDDTNSRMLFDASNDLGNPVLDKHFFLIKDGSGSLRFALEDTSDTDSRASSVAYNFAANVWHHIAVSWDLPANRLYIYLDGNTSPVASSVTASNGVLGDMAPLYFGAQHMTKINGIPAGYTANTANGDIDEIRIYNRALTPLEIEALAGLVHACAATVDHYELSLPTSSIACLPTSVIVTACADASSPCSNRQGAVNGKTATLATSSGTLFSPVVFDSTGIGSATLSYPAAVNGTGVTVTLSGEQTPATNPRKCCPDGINCVLASSCATTFHTAGFIFSTASDALEATVPDQVAGVNSASYWLRAVKTNTSTKSCEAAFTSPHPVTFNYQCINPSACSSGNLLSIGGSAIGTGGTSINLSFDANGNASLGSFNFVDVGKIGISATATAGGATLSGTVKGTGGSGFVVRPYAFVLTDIRQTAAPNTANPGAADASGGAFVRAGENFSATVSAVNAACAANLSTYTRLIDIPSACLTRNFGKEAPPESVMLSRALASGLVELTNNPALGNPAAFGSFNNGSASNTTLNWSEAGIITLTPSVGDGNYLGAGETVGITSGKVGRFYPDHFAITASPPSAGCGTFTYFGQDGFTTPFTLTAQNTANVTTRNYTGSFAKLGLTTWSHFAFTTSSALPAGSTLSGSATAPSGTWNQGVATVSAKHQISRPSALAGETSVTLFARPTDSDGVTMINASAVQTASTPLRYGRLWLGNAYGSERNDLSLPYETQYWNGLAFIRNTLDGCTALSTANVGIGNYQGSVNGSSLPTGSITMGAFSSGVGTVRLKAPNAAGSVDVVLRLDPALAMCPAWAPTYPAGTARSATYLRGKWCGAAFDRDAVARATFGIYSSNTNRQIYLREGF</sequence>
<gene>
    <name evidence="4" type="ORF">AW06_004061</name>
</gene>
<feature type="domain" description="DUF6701" evidence="3">
    <location>
        <begin position="754"/>
        <end position="1357"/>
    </location>
</feature>
<dbReference type="Proteomes" id="UP000021315">
    <property type="component" value="Unassembled WGS sequence"/>
</dbReference>
<dbReference type="InterPro" id="IPR046524">
    <property type="entry name" value="DUF6701"/>
</dbReference>
<dbReference type="Pfam" id="PF13385">
    <property type="entry name" value="Laminin_G_3"/>
    <property type="match status" value="1"/>
</dbReference>
<dbReference type="Pfam" id="PF20419">
    <property type="entry name" value="DUF6701"/>
    <property type="match status" value="1"/>
</dbReference>
<dbReference type="Pfam" id="PF01345">
    <property type="entry name" value="DUF11"/>
    <property type="match status" value="1"/>
</dbReference>
<feature type="region of interest" description="Disordered" evidence="1">
    <location>
        <begin position="1"/>
        <end position="23"/>
    </location>
</feature>
<feature type="domain" description="DUF11" evidence="2">
    <location>
        <begin position="299"/>
        <end position="407"/>
    </location>
</feature>
<dbReference type="STRING" id="1453999.AW06_004061"/>
<feature type="region of interest" description="Disordered" evidence="1">
    <location>
        <begin position="436"/>
        <end position="461"/>
    </location>
</feature>